<keyword evidence="7 9" id="KW-1015">Disulfide bond</keyword>
<comment type="subcellular location">
    <subcellularLocation>
        <location evidence="1">Membrane</location>
        <topology evidence="1">Lipid-anchor</topology>
        <topology evidence="1">GPI-anchor</topology>
    </subcellularLocation>
    <subcellularLocation>
        <location evidence="2">Secreted</location>
    </subcellularLocation>
</comment>
<evidence type="ECO:0000313" key="13">
    <source>
        <dbReference type="Proteomes" id="UP000297527"/>
    </source>
</evidence>
<comment type="similarity">
    <text evidence="3">Belongs to the RBT5 family.</text>
</comment>
<evidence type="ECO:0000313" key="12">
    <source>
        <dbReference type="EMBL" id="TGO54302.1"/>
    </source>
</evidence>
<feature type="chain" id="PRO_5021379868" description="CFEM domain-containing protein" evidence="10">
    <location>
        <begin position="19"/>
        <end position="197"/>
    </location>
</feature>
<evidence type="ECO:0000256" key="7">
    <source>
        <dbReference type="ARBA" id="ARBA00023157"/>
    </source>
</evidence>
<protein>
    <recommendedName>
        <fullName evidence="11">CFEM domain-containing protein</fullName>
    </recommendedName>
</protein>
<keyword evidence="8" id="KW-0449">Lipoprotein</keyword>
<dbReference type="Proteomes" id="UP000297527">
    <property type="component" value="Unassembled WGS sequence"/>
</dbReference>
<dbReference type="GO" id="GO:0005576">
    <property type="term" value="C:extracellular region"/>
    <property type="evidence" value="ECO:0007669"/>
    <property type="project" value="UniProtKB-SubCell"/>
</dbReference>
<keyword evidence="5" id="KW-0472">Membrane</keyword>
<evidence type="ECO:0000256" key="4">
    <source>
        <dbReference type="ARBA" id="ARBA00022525"/>
    </source>
</evidence>
<dbReference type="SMART" id="SM00747">
    <property type="entry name" value="CFEM"/>
    <property type="match status" value="1"/>
</dbReference>
<dbReference type="GO" id="GO:0098552">
    <property type="term" value="C:side of membrane"/>
    <property type="evidence" value="ECO:0007669"/>
    <property type="project" value="UniProtKB-KW"/>
</dbReference>
<keyword evidence="4" id="KW-0964">Secreted</keyword>
<feature type="domain" description="CFEM" evidence="11">
    <location>
        <begin position="3"/>
        <end position="115"/>
    </location>
</feature>
<feature type="signal peptide" evidence="10">
    <location>
        <begin position="1"/>
        <end position="18"/>
    </location>
</feature>
<evidence type="ECO:0000256" key="10">
    <source>
        <dbReference type="SAM" id="SignalP"/>
    </source>
</evidence>
<evidence type="ECO:0000256" key="2">
    <source>
        <dbReference type="ARBA" id="ARBA00004613"/>
    </source>
</evidence>
<dbReference type="AlphaFoldDB" id="A0A4Z1I4B6"/>
<keyword evidence="9" id="KW-0408">Iron</keyword>
<name>A0A4Z1I4B6_9HELO</name>
<organism evidence="12 13">
    <name type="scientific">Botryotinia convoluta</name>
    <dbReference type="NCBI Taxonomy" id="54673"/>
    <lineage>
        <taxon>Eukaryota</taxon>
        <taxon>Fungi</taxon>
        <taxon>Dikarya</taxon>
        <taxon>Ascomycota</taxon>
        <taxon>Pezizomycotina</taxon>
        <taxon>Leotiomycetes</taxon>
        <taxon>Helotiales</taxon>
        <taxon>Sclerotiniaceae</taxon>
        <taxon>Botryotinia</taxon>
    </lineage>
</organism>
<keyword evidence="13" id="KW-1185">Reference proteome</keyword>
<keyword evidence="5" id="KW-0325">Glycoprotein</keyword>
<evidence type="ECO:0000256" key="3">
    <source>
        <dbReference type="ARBA" id="ARBA00010031"/>
    </source>
</evidence>
<dbReference type="InterPro" id="IPR008427">
    <property type="entry name" value="Extracellular_membr_CFEM_dom"/>
</dbReference>
<evidence type="ECO:0000256" key="8">
    <source>
        <dbReference type="ARBA" id="ARBA00023288"/>
    </source>
</evidence>
<keyword evidence="9" id="KW-0349">Heme</keyword>
<keyword evidence="9" id="KW-0479">Metal-binding</keyword>
<comment type="caution">
    <text evidence="12">The sequence shown here is derived from an EMBL/GenBank/DDBJ whole genome shotgun (WGS) entry which is preliminary data.</text>
</comment>
<sequence>MQFTYAAISALLASVAYSQSIASEVAQLPSCALACLSTASSGAGCSITDFACQCGDAKDAITKAATPCIAAGCSASDTLNTQKITTEICVLQAAASSSGSSAAASSTESSSSSSTDSASSSAVSNISSAGSSIASATSAASSSVSSVLSSASSATSAAASSASSASSAPATVSTAAGSRVNAAGAIVGAGFLAAFAL</sequence>
<keyword evidence="6 10" id="KW-0732">Signal</keyword>
<gene>
    <name evidence="12" type="ORF">BCON_0109g00130</name>
</gene>
<evidence type="ECO:0000259" key="11">
    <source>
        <dbReference type="PROSITE" id="PS52012"/>
    </source>
</evidence>
<dbReference type="Pfam" id="PF05730">
    <property type="entry name" value="CFEM"/>
    <property type="match status" value="1"/>
</dbReference>
<evidence type="ECO:0000256" key="1">
    <source>
        <dbReference type="ARBA" id="ARBA00004589"/>
    </source>
</evidence>
<evidence type="ECO:0000256" key="5">
    <source>
        <dbReference type="ARBA" id="ARBA00022622"/>
    </source>
</evidence>
<evidence type="ECO:0000256" key="6">
    <source>
        <dbReference type="ARBA" id="ARBA00022729"/>
    </source>
</evidence>
<proteinExistence type="inferred from homology"/>
<reference evidence="12 13" key="1">
    <citation type="submission" date="2017-12" db="EMBL/GenBank/DDBJ databases">
        <title>Comparative genomics of Botrytis spp.</title>
        <authorList>
            <person name="Valero-Jimenez C.A."/>
            <person name="Tapia P."/>
            <person name="Veloso J."/>
            <person name="Silva-Moreno E."/>
            <person name="Staats M."/>
            <person name="Valdes J.H."/>
            <person name="Van Kan J.A.L."/>
        </authorList>
    </citation>
    <scope>NUCLEOTIDE SEQUENCE [LARGE SCALE GENOMIC DNA]</scope>
    <source>
        <strain evidence="12 13">MUCL11595</strain>
    </source>
</reference>
<feature type="binding site" description="axial binding residue" evidence="9">
    <location>
        <position position="49"/>
    </location>
    <ligand>
        <name>heme</name>
        <dbReference type="ChEBI" id="CHEBI:30413"/>
    </ligand>
    <ligandPart>
        <name>Fe</name>
        <dbReference type="ChEBI" id="CHEBI:18248"/>
    </ligandPart>
</feature>
<accession>A0A4Z1I4B6</accession>
<comment type="caution">
    <text evidence="9">Lacks conserved residue(s) required for the propagation of feature annotation.</text>
</comment>
<dbReference type="EMBL" id="PQXN01000109">
    <property type="protein sequence ID" value="TGO54302.1"/>
    <property type="molecule type" value="Genomic_DNA"/>
</dbReference>
<evidence type="ECO:0000256" key="9">
    <source>
        <dbReference type="PROSITE-ProRule" id="PRU01356"/>
    </source>
</evidence>
<feature type="disulfide bond" evidence="9">
    <location>
        <begin position="45"/>
        <end position="52"/>
    </location>
</feature>
<dbReference type="PROSITE" id="PS52012">
    <property type="entry name" value="CFEM"/>
    <property type="match status" value="1"/>
</dbReference>
<dbReference type="OrthoDB" id="3767534at2759"/>
<keyword evidence="5" id="KW-0336">GPI-anchor</keyword>
<dbReference type="GO" id="GO:0046872">
    <property type="term" value="F:metal ion binding"/>
    <property type="evidence" value="ECO:0007669"/>
    <property type="project" value="UniProtKB-UniRule"/>
</dbReference>